<name>A0A840A1Q3_9CAUL</name>
<keyword evidence="1" id="KW-0472">Membrane</keyword>
<dbReference type="EMBL" id="JACIDK010000002">
    <property type="protein sequence ID" value="MBB3891451.1"/>
    <property type="molecule type" value="Genomic_DNA"/>
</dbReference>
<keyword evidence="1" id="KW-1133">Transmembrane helix</keyword>
<evidence type="ECO:0000259" key="2">
    <source>
        <dbReference type="Pfam" id="PF04773"/>
    </source>
</evidence>
<dbReference type="PIRSF" id="PIRSF018266">
    <property type="entry name" value="FecR"/>
    <property type="match status" value="1"/>
</dbReference>
<dbReference type="RefSeq" id="WP_183772298.1">
    <property type="nucleotide sequence ID" value="NZ_JACIDK010000002.1"/>
</dbReference>
<evidence type="ECO:0000313" key="4">
    <source>
        <dbReference type="EMBL" id="MBB3891451.1"/>
    </source>
</evidence>
<reference evidence="4 5" key="1">
    <citation type="submission" date="2020-08" db="EMBL/GenBank/DDBJ databases">
        <title>Genomic Encyclopedia of Type Strains, Phase IV (KMG-IV): sequencing the most valuable type-strain genomes for metagenomic binning, comparative biology and taxonomic classification.</title>
        <authorList>
            <person name="Goeker M."/>
        </authorList>
    </citation>
    <scope>NUCLEOTIDE SEQUENCE [LARGE SCALE GENOMIC DNA]</scope>
    <source>
        <strain evidence="4 5">DSM 21793</strain>
    </source>
</reference>
<dbReference type="PANTHER" id="PTHR30273:SF2">
    <property type="entry name" value="PROTEIN FECR"/>
    <property type="match status" value="1"/>
</dbReference>
<protein>
    <submittedName>
        <fullName evidence="4">Transmembrane sensor</fullName>
    </submittedName>
</protein>
<dbReference type="AlphaFoldDB" id="A0A840A1Q3"/>
<dbReference type="InterPro" id="IPR032623">
    <property type="entry name" value="FecR_N"/>
</dbReference>
<dbReference type="Pfam" id="PF16220">
    <property type="entry name" value="DUF4880"/>
    <property type="match status" value="1"/>
</dbReference>
<proteinExistence type="predicted"/>
<keyword evidence="5" id="KW-1185">Reference proteome</keyword>
<evidence type="ECO:0000259" key="3">
    <source>
        <dbReference type="Pfam" id="PF16220"/>
    </source>
</evidence>
<dbReference type="InterPro" id="IPR006860">
    <property type="entry name" value="FecR"/>
</dbReference>
<evidence type="ECO:0000313" key="5">
    <source>
        <dbReference type="Proteomes" id="UP000530564"/>
    </source>
</evidence>
<accession>A0A840A1Q3</accession>
<feature type="domain" description="FecR protein" evidence="2">
    <location>
        <begin position="113"/>
        <end position="204"/>
    </location>
</feature>
<dbReference type="Gene3D" id="2.60.120.1440">
    <property type="match status" value="1"/>
</dbReference>
<feature type="domain" description="FecR N-terminal" evidence="3">
    <location>
        <begin position="12"/>
        <end position="52"/>
    </location>
</feature>
<organism evidence="4 5">
    <name type="scientific">Phenylobacterium haematophilum</name>
    <dbReference type="NCBI Taxonomy" id="98513"/>
    <lineage>
        <taxon>Bacteria</taxon>
        <taxon>Pseudomonadati</taxon>
        <taxon>Pseudomonadota</taxon>
        <taxon>Alphaproteobacteria</taxon>
        <taxon>Caulobacterales</taxon>
        <taxon>Caulobacteraceae</taxon>
        <taxon>Phenylobacterium</taxon>
    </lineage>
</organism>
<dbReference type="Pfam" id="PF04773">
    <property type="entry name" value="FecR"/>
    <property type="match status" value="1"/>
</dbReference>
<feature type="transmembrane region" description="Helical" evidence="1">
    <location>
        <begin position="87"/>
        <end position="108"/>
    </location>
</feature>
<dbReference type="Proteomes" id="UP000530564">
    <property type="component" value="Unassembled WGS sequence"/>
</dbReference>
<gene>
    <name evidence="4" type="ORF">GGQ61_002168</name>
</gene>
<sequence length="319" mass="35026">MAANSHEQVLEDAATWFSRLRTHSVSAETLDAFFAWRSDPANEAAYIEVEALWRSGDALHSDPDIRAAANEALNRTTTRRPEPSRRLFALAAATVLALSGALTAGWLLHAPVYQTEIGEQRAVRLADGSTLTLDTNSRAIVRMRGDERRVELARGQAMFAVARDAKRPFVVSVDKVEVRALGTQFDVRRDADKVRVTLLEGKVRVNDSSSRAWTLRPGEQITTGQDGPRVLADTSAVTSWTSGRLVFRDLPLSAAVEEANRYSRRKIRLAASNDIAAAHVNGVFHTGDIDALAEAVAHLYALDLSTEQDGDLLLRARME</sequence>
<keyword evidence="1 4" id="KW-0812">Transmembrane</keyword>
<dbReference type="InterPro" id="IPR012373">
    <property type="entry name" value="Ferrdict_sens_TM"/>
</dbReference>
<dbReference type="PANTHER" id="PTHR30273">
    <property type="entry name" value="PERIPLASMIC SIGNAL SENSOR AND SIGMA FACTOR ACTIVATOR FECR-RELATED"/>
    <property type="match status" value="1"/>
</dbReference>
<comment type="caution">
    <text evidence="4">The sequence shown here is derived from an EMBL/GenBank/DDBJ whole genome shotgun (WGS) entry which is preliminary data.</text>
</comment>
<dbReference type="GO" id="GO:0016989">
    <property type="term" value="F:sigma factor antagonist activity"/>
    <property type="evidence" value="ECO:0007669"/>
    <property type="project" value="TreeGrafter"/>
</dbReference>
<evidence type="ECO:0000256" key="1">
    <source>
        <dbReference type="SAM" id="Phobius"/>
    </source>
</evidence>